<dbReference type="Proteomes" id="UP000619078">
    <property type="component" value="Unassembled WGS sequence"/>
</dbReference>
<dbReference type="SUPFAM" id="SSF160574">
    <property type="entry name" value="BT0923-like"/>
    <property type="match status" value="2"/>
</dbReference>
<comment type="caution">
    <text evidence="1">The sequence shown here is derived from an EMBL/GenBank/DDBJ whole genome shotgun (WGS) entry which is preliminary data.</text>
</comment>
<dbReference type="Gene3D" id="3.40.1420.30">
    <property type="match status" value="1"/>
</dbReference>
<protein>
    <submittedName>
        <fullName evidence="1">Uncharacterized protein</fullName>
    </submittedName>
</protein>
<organism evidence="1 2">
    <name type="scientific">Mucilaginibacter glaciei</name>
    <dbReference type="NCBI Taxonomy" id="2772109"/>
    <lineage>
        <taxon>Bacteria</taxon>
        <taxon>Pseudomonadati</taxon>
        <taxon>Bacteroidota</taxon>
        <taxon>Sphingobacteriia</taxon>
        <taxon>Sphingobacteriales</taxon>
        <taxon>Sphingobacteriaceae</taxon>
        <taxon>Mucilaginibacter</taxon>
    </lineage>
</organism>
<dbReference type="AlphaFoldDB" id="A0A926S0W9"/>
<accession>A0A926S0W9</accession>
<dbReference type="PROSITE" id="PS51257">
    <property type="entry name" value="PROKAR_LIPOPROTEIN"/>
    <property type="match status" value="1"/>
</dbReference>
<keyword evidence="2" id="KW-1185">Reference proteome</keyword>
<proteinExistence type="predicted"/>
<name>A0A926S0W9_9SPHI</name>
<sequence length="300" mass="32084">MRNFIYYPALVIVLALTLFSSCKKDSASVTKIASSDLSGTIAIGTLASTSLGTTTDSLYLVGCFSKNSRKDSVTFSTLPSAVGIYLTTNYSGYTFLKAYKITDSVKVLTGYVVAIKYNNSPIGLKFAADGTFVKVLEQRGARDLHGGPGFHDGGPFNNRDGKHADTIAVTGLPAAIKSYYAANYKTDTLLHAAVTRDSAYLVISKNAGLFATTFTKAGIFLNRVQLEKGAKHTVVLAANLPAVATNYLTTTYPGYVFDKAFAHTTGTVVDSYDVFITANSTRYVVKFTAAGIFVKSQAIH</sequence>
<dbReference type="EMBL" id="JACWMX010000001">
    <property type="protein sequence ID" value="MBD1391554.1"/>
    <property type="molecule type" value="Genomic_DNA"/>
</dbReference>
<reference evidence="1" key="1">
    <citation type="submission" date="2020-09" db="EMBL/GenBank/DDBJ databases">
        <title>Novel species of Mucilaginibacter isolated from a glacier on the Tibetan Plateau.</title>
        <authorList>
            <person name="Liu Q."/>
            <person name="Xin Y.-H."/>
        </authorList>
    </citation>
    <scope>NUCLEOTIDE SEQUENCE</scope>
    <source>
        <strain evidence="1">ZB1P21</strain>
    </source>
</reference>
<evidence type="ECO:0000313" key="2">
    <source>
        <dbReference type="Proteomes" id="UP000619078"/>
    </source>
</evidence>
<evidence type="ECO:0000313" key="1">
    <source>
        <dbReference type="EMBL" id="MBD1391554.1"/>
    </source>
</evidence>
<dbReference type="RefSeq" id="WP_191159601.1">
    <property type="nucleotide sequence ID" value="NZ_JACWMX010000001.1"/>
</dbReference>
<gene>
    <name evidence="1" type="ORF">IDJ76_00455</name>
</gene>